<reference evidence="10 11" key="1">
    <citation type="submission" date="2021-01" db="EMBL/GenBank/DDBJ databases">
        <title>Whole genome shotgun sequence of Plantactinospora endophytica NBRC 110450.</title>
        <authorList>
            <person name="Komaki H."/>
            <person name="Tamura T."/>
        </authorList>
    </citation>
    <scope>NUCLEOTIDE SEQUENCE [LARGE SCALE GENOMIC DNA]</scope>
    <source>
        <strain evidence="10 11">NBRC 110450</strain>
    </source>
</reference>
<gene>
    <name evidence="10" type="primary">allB</name>
    <name evidence="10" type="ORF">Pen02_75680</name>
</gene>
<dbReference type="NCBIfam" id="TIGR03178">
    <property type="entry name" value="allantoinase"/>
    <property type="match status" value="1"/>
</dbReference>
<comment type="caution">
    <text evidence="10">The sequence shown here is derived from an EMBL/GenBank/DDBJ whole genome shotgun (WGS) entry which is preliminary data.</text>
</comment>
<dbReference type="Gene3D" id="3.20.20.140">
    <property type="entry name" value="Metal-dependent hydrolases"/>
    <property type="match status" value="1"/>
</dbReference>
<dbReference type="PANTHER" id="PTHR43668:SF2">
    <property type="entry name" value="ALLANTOINASE"/>
    <property type="match status" value="1"/>
</dbReference>
<comment type="subunit">
    <text evidence="4">Homotetramer.</text>
</comment>
<protein>
    <recommendedName>
        <fullName evidence="5">allantoinase</fullName>
        <ecNumber evidence="5">3.5.2.5</ecNumber>
    </recommendedName>
</protein>
<dbReference type="SUPFAM" id="SSF51556">
    <property type="entry name" value="Metallo-dependent hydrolases"/>
    <property type="match status" value="1"/>
</dbReference>
<keyword evidence="8" id="KW-0862">Zinc</keyword>
<evidence type="ECO:0000256" key="3">
    <source>
        <dbReference type="ARBA" id="ARBA00010368"/>
    </source>
</evidence>
<dbReference type="EMBL" id="BONW01000044">
    <property type="protein sequence ID" value="GIG92632.1"/>
    <property type="molecule type" value="Genomic_DNA"/>
</dbReference>
<name>A0ABQ4ED47_9ACTN</name>
<proteinExistence type="inferred from homology"/>
<evidence type="ECO:0000256" key="6">
    <source>
        <dbReference type="ARBA" id="ARBA00022723"/>
    </source>
</evidence>
<dbReference type="InterPro" id="IPR006680">
    <property type="entry name" value="Amidohydro-rel"/>
</dbReference>
<evidence type="ECO:0000256" key="1">
    <source>
        <dbReference type="ARBA" id="ARBA00001947"/>
    </source>
</evidence>
<dbReference type="SUPFAM" id="SSF51338">
    <property type="entry name" value="Composite domain of metallo-dependent hydrolases"/>
    <property type="match status" value="1"/>
</dbReference>
<dbReference type="InterPro" id="IPR050138">
    <property type="entry name" value="DHOase/Allantoinase_Hydrolase"/>
</dbReference>
<evidence type="ECO:0000256" key="7">
    <source>
        <dbReference type="ARBA" id="ARBA00022801"/>
    </source>
</evidence>
<dbReference type="Pfam" id="PF01979">
    <property type="entry name" value="Amidohydro_1"/>
    <property type="match status" value="1"/>
</dbReference>
<organism evidence="10 11">
    <name type="scientific">Plantactinospora endophytica</name>
    <dbReference type="NCBI Taxonomy" id="673535"/>
    <lineage>
        <taxon>Bacteria</taxon>
        <taxon>Bacillati</taxon>
        <taxon>Actinomycetota</taxon>
        <taxon>Actinomycetes</taxon>
        <taxon>Micromonosporales</taxon>
        <taxon>Micromonosporaceae</taxon>
        <taxon>Plantactinospora</taxon>
    </lineage>
</organism>
<keyword evidence="7" id="KW-0378">Hydrolase</keyword>
<evidence type="ECO:0000313" key="11">
    <source>
        <dbReference type="Proteomes" id="UP000646749"/>
    </source>
</evidence>
<sequence>MSGYDLVLRSRRAVLPDGERPASVCVRDGRIVELAGYDEVPGTDLGELALLPGLVDTHVHVNEPGRTEWEGFASATRAALAGGVTTIVDMPLNSVPPTVTVPALHRKREAADGRCHVDVGFWGGAVPEHLVELPALHAAGVFGFKAFLVDSGVPEFPPLDPAGLHRALAAVDALFLVHAEDPDRIGTAPASARYADFLTSRPPDAERRAVEVVLDAARRTGRRVHVLHLSAADALPAIAAARRDGVPVTVETCPHYLTLDAAEIPDGATEFKCCPPIRDAANRAALWAALADGLVDCVVSDHSPCPPALKRRDSGDFGAAWGGIASVQLGLPAVWTQARRRGHGLGDLVRWMSRRPAEIAGLPDKGGIRIGADADLVAFDPEAEFTVEPARLLHRHPVTPYAGRRLTGVVRGTWLRGEPVGPADPPRGRLLVRGGGRPGAAAVVGEERA</sequence>
<dbReference type="InterPro" id="IPR011059">
    <property type="entry name" value="Metal-dep_hydrolase_composite"/>
</dbReference>
<evidence type="ECO:0000313" key="10">
    <source>
        <dbReference type="EMBL" id="GIG92632.1"/>
    </source>
</evidence>
<comment type="similarity">
    <text evidence="3">Belongs to the metallo-dependent hydrolases superfamily. Allantoinase family.</text>
</comment>
<dbReference type="InterPro" id="IPR017593">
    <property type="entry name" value="Allantoinase"/>
</dbReference>
<dbReference type="Proteomes" id="UP000646749">
    <property type="component" value="Unassembled WGS sequence"/>
</dbReference>
<dbReference type="InterPro" id="IPR032466">
    <property type="entry name" value="Metal_Hydrolase"/>
</dbReference>
<accession>A0ABQ4ED47</accession>
<comment type="cofactor">
    <cofactor evidence="1">
        <name>Zn(2+)</name>
        <dbReference type="ChEBI" id="CHEBI:29105"/>
    </cofactor>
</comment>
<feature type="domain" description="Amidohydrolase-related" evidence="9">
    <location>
        <begin position="50"/>
        <end position="420"/>
    </location>
</feature>
<dbReference type="PANTHER" id="PTHR43668">
    <property type="entry name" value="ALLANTOINASE"/>
    <property type="match status" value="1"/>
</dbReference>
<comment type="pathway">
    <text evidence="2">Nitrogen metabolism; (S)-allantoin degradation; allantoate from (S)-allantoin: step 1/1.</text>
</comment>
<evidence type="ECO:0000259" key="9">
    <source>
        <dbReference type="Pfam" id="PF01979"/>
    </source>
</evidence>
<dbReference type="EC" id="3.5.2.5" evidence="5"/>
<keyword evidence="6" id="KW-0479">Metal-binding</keyword>
<evidence type="ECO:0000256" key="2">
    <source>
        <dbReference type="ARBA" id="ARBA00004968"/>
    </source>
</evidence>
<keyword evidence="11" id="KW-1185">Reference proteome</keyword>
<evidence type="ECO:0000256" key="5">
    <source>
        <dbReference type="ARBA" id="ARBA00012863"/>
    </source>
</evidence>
<evidence type="ECO:0000256" key="4">
    <source>
        <dbReference type="ARBA" id="ARBA00011881"/>
    </source>
</evidence>
<evidence type="ECO:0000256" key="8">
    <source>
        <dbReference type="ARBA" id="ARBA00022833"/>
    </source>
</evidence>
<dbReference type="RefSeq" id="WP_203870937.1">
    <property type="nucleotide sequence ID" value="NZ_BONW01000044.1"/>
</dbReference>